<comment type="catalytic activity">
    <reaction evidence="9">
        <text>6-phospho-D-gluconate = 2-dehydro-3-deoxy-6-phospho-D-gluconate + H2O</text>
        <dbReference type="Rhea" id="RHEA:17277"/>
        <dbReference type="ChEBI" id="CHEBI:15377"/>
        <dbReference type="ChEBI" id="CHEBI:57569"/>
        <dbReference type="ChEBI" id="CHEBI:58759"/>
        <dbReference type="EC" id="4.2.1.12"/>
    </reaction>
</comment>
<dbReference type="InterPro" id="IPR056740">
    <property type="entry name" value="ILV_EDD_C"/>
</dbReference>
<keyword evidence="6 9" id="KW-0311">Gluconate utilization</keyword>
<keyword evidence="5 9" id="KW-0411">Iron-sulfur</keyword>
<dbReference type="Proteomes" id="UP001156670">
    <property type="component" value="Unassembled WGS sequence"/>
</dbReference>
<dbReference type="SUPFAM" id="SSF52016">
    <property type="entry name" value="LeuD/IlvD-like"/>
    <property type="match status" value="1"/>
</dbReference>
<reference evidence="14" key="1">
    <citation type="journal article" date="2019" name="Int. J. Syst. Evol. Microbiol.">
        <title>The Global Catalogue of Microorganisms (GCM) 10K type strain sequencing project: providing services to taxonomists for standard genome sequencing and annotation.</title>
        <authorList>
            <consortium name="The Broad Institute Genomics Platform"/>
            <consortium name="The Broad Institute Genome Sequencing Center for Infectious Disease"/>
            <person name="Wu L."/>
            <person name="Ma J."/>
        </authorList>
    </citation>
    <scope>NUCLEOTIDE SEQUENCE [LARGE SCALE GENOMIC DNA]</scope>
    <source>
        <strain evidence="14">NBRC 111980</strain>
    </source>
</reference>
<gene>
    <name evidence="9 13" type="primary">edd</name>
    <name evidence="13" type="ORF">GCM10007901_03870</name>
</gene>
<keyword evidence="14" id="KW-1185">Reference proteome</keyword>
<evidence type="ECO:0000256" key="5">
    <source>
        <dbReference type="ARBA" id="ARBA00023014"/>
    </source>
</evidence>
<evidence type="ECO:0000256" key="9">
    <source>
        <dbReference type="HAMAP-Rule" id="MF_02094"/>
    </source>
</evidence>
<evidence type="ECO:0000256" key="3">
    <source>
        <dbReference type="ARBA" id="ARBA00022723"/>
    </source>
</evidence>
<dbReference type="NCBIfam" id="TIGR01196">
    <property type="entry name" value="edd"/>
    <property type="match status" value="1"/>
</dbReference>
<dbReference type="PANTHER" id="PTHR43661:SF1">
    <property type="entry name" value="PHOSPHOGLUCONATE DEHYDRATASE"/>
    <property type="match status" value="1"/>
</dbReference>
<dbReference type="InterPro" id="IPR004786">
    <property type="entry name" value="6-phosphgluc_deHydtase"/>
</dbReference>
<dbReference type="Gene3D" id="3.50.30.80">
    <property type="entry name" value="IlvD/EDD C-terminal domain-like"/>
    <property type="match status" value="1"/>
</dbReference>
<keyword evidence="7 9" id="KW-0456">Lyase</keyword>
<feature type="binding site" evidence="9">
    <location>
        <position position="156"/>
    </location>
    <ligand>
        <name>[4Fe-4S] cluster</name>
        <dbReference type="ChEBI" id="CHEBI:49883"/>
    </ligand>
</feature>
<keyword evidence="2 9" id="KW-0004">4Fe-4S</keyword>
<dbReference type="InterPro" id="IPR042096">
    <property type="entry name" value="Dihydro-acid_dehy_C"/>
</dbReference>
<keyword evidence="8 9" id="KW-0119">Carbohydrate metabolism</keyword>
<evidence type="ECO:0000313" key="14">
    <source>
        <dbReference type="Proteomes" id="UP001156670"/>
    </source>
</evidence>
<dbReference type="Pfam" id="PF24877">
    <property type="entry name" value="ILV_EDD_C"/>
    <property type="match status" value="1"/>
</dbReference>
<evidence type="ECO:0000256" key="1">
    <source>
        <dbReference type="ARBA" id="ARBA00006486"/>
    </source>
</evidence>
<dbReference type="Pfam" id="PF00920">
    <property type="entry name" value="ILVD_EDD_N"/>
    <property type="match status" value="1"/>
</dbReference>
<comment type="pathway">
    <text evidence="9">Carbohydrate metabolism; Entner-Doudoroff pathway.</text>
</comment>
<comment type="similarity">
    <text evidence="1 9">Belongs to the IlvD/Edd family.</text>
</comment>
<evidence type="ECO:0000313" key="13">
    <source>
        <dbReference type="EMBL" id="GLQ91437.1"/>
    </source>
</evidence>
<keyword evidence="3 9" id="KW-0479">Metal-binding</keyword>
<evidence type="ECO:0000259" key="12">
    <source>
        <dbReference type="Pfam" id="PF24877"/>
    </source>
</evidence>
<dbReference type="PANTHER" id="PTHR43661">
    <property type="entry name" value="D-XYLONATE DEHYDRATASE"/>
    <property type="match status" value="1"/>
</dbReference>
<feature type="binding site" evidence="9">
    <location>
        <position position="223"/>
    </location>
    <ligand>
        <name>[4Fe-4S] cluster</name>
        <dbReference type="ChEBI" id="CHEBI:49883"/>
    </ligand>
</feature>
<dbReference type="HAMAP" id="MF_02094">
    <property type="entry name" value="Edd"/>
    <property type="match status" value="1"/>
</dbReference>
<comment type="caution">
    <text evidence="13">The sequence shown here is derived from an EMBL/GenBank/DDBJ whole genome shotgun (WGS) entry which is preliminary data.</text>
</comment>
<evidence type="ECO:0000256" key="4">
    <source>
        <dbReference type="ARBA" id="ARBA00023004"/>
    </source>
</evidence>
<evidence type="ECO:0000256" key="7">
    <source>
        <dbReference type="ARBA" id="ARBA00023239"/>
    </source>
</evidence>
<dbReference type="PROSITE" id="PS00887">
    <property type="entry name" value="ILVD_EDD_2"/>
    <property type="match status" value="1"/>
</dbReference>
<accession>A0ABQ5XJA1</accession>
<evidence type="ECO:0000256" key="6">
    <source>
        <dbReference type="ARBA" id="ARBA00023064"/>
    </source>
</evidence>
<sequence length="603" mass="64342">MSLHPVVAEVTERLRERSRATRAAYLERINNAVIDGPHRARLSCGNLAHGFAACNTHDKAALREGHAPNVAIVTAYNDMLSAHQPYERYPDFIREVARQAGFTAQVAGGVPAMCDGVTQGRAGMELSLFSRDLIAMTTAIALSHDMFDSALYLGICDKIVPGLLIGALSFGHLPGVFVPSGPMPSGISNEQKSKVRQAYTEGKASRDELLEAEAASYHSAGTCTFYGTANSNQMLMEIMGLHLPGASFVAPETPLRDALTAEAVRRCAALGKAGEHLPIGHIVDERAIVNGVVGLHATGGSTNHLLHLVAIAQAAGIALRWEDFDALSSVAPLLARVYPNGYADVNHFHEAGGMSFLIDQLLSAGLLHGDARTIAGTDLSGYAKVPELDEAGQLIWKPVSKESGNRGVLRAMNEPFRADGGLRMLNGNLGRSVIKVSSVPDDRLVIEAPAVVFHDQDDIKRAFDRGELNRDFIAVVRFQGPRAIGMPELHKLTPTLAVLQDRGHRIALVTDGRMSGASGRVPAAIHVTPEADDCGPIAKVRDGDIIRLDAAKGTLDVLVDAAEFAARTPAVEDLSRHQHGMGRELFGIFRRNAVAADLGAGVL</sequence>
<dbReference type="InterPro" id="IPR000581">
    <property type="entry name" value="ILV_EDD_N"/>
</dbReference>
<protein>
    <recommendedName>
        <fullName evidence="9 10">Phosphogluconate dehydratase</fullName>
        <ecNumber evidence="9 10">4.2.1.12</ecNumber>
    </recommendedName>
</protein>
<evidence type="ECO:0000256" key="8">
    <source>
        <dbReference type="ARBA" id="ARBA00023277"/>
    </source>
</evidence>
<evidence type="ECO:0000256" key="2">
    <source>
        <dbReference type="ARBA" id="ARBA00022485"/>
    </source>
</evidence>
<dbReference type="EMBL" id="BSOB01000004">
    <property type="protein sequence ID" value="GLQ91437.1"/>
    <property type="molecule type" value="Genomic_DNA"/>
</dbReference>
<name>A0ABQ5XJA1_9GAMM</name>
<dbReference type="PROSITE" id="PS00886">
    <property type="entry name" value="ILVD_EDD_1"/>
    <property type="match status" value="1"/>
</dbReference>
<organism evidence="13 14">
    <name type="scientific">Dyella acidisoli</name>
    <dbReference type="NCBI Taxonomy" id="1867834"/>
    <lineage>
        <taxon>Bacteria</taxon>
        <taxon>Pseudomonadati</taxon>
        <taxon>Pseudomonadota</taxon>
        <taxon>Gammaproteobacteria</taxon>
        <taxon>Lysobacterales</taxon>
        <taxon>Rhodanobacteraceae</taxon>
        <taxon>Dyella</taxon>
    </lineage>
</organism>
<proteinExistence type="inferred from homology"/>
<dbReference type="RefSeq" id="WP_284319202.1">
    <property type="nucleotide sequence ID" value="NZ_BSOB01000004.1"/>
</dbReference>
<dbReference type="InterPro" id="IPR037237">
    <property type="entry name" value="IlvD/EDD_N"/>
</dbReference>
<comment type="cofactor">
    <cofactor evidence="9">
        <name>[4Fe-4S] cluster</name>
        <dbReference type="ChEBI" id="CHEBI:49883"/>
    </cofactor>
    <text evidence="9">Binds 1 [4Fe-4S] cluster.</text>
</comment>
<keyword evidence="4 9" id="KW-0408">Iron</keyword>
<feature type="domain" description="Dihydroxy-acid/6-phosphogluconate dehydratase C-terminal" evidence="12">
    <location>
        <begin position="408"/>
        <end position="600"/>
    </location>
</feature>
<feature type="domain" description="Dihydroxy-acid/6-phosphogluconate dehydratase N-terminal" evidence="11">
    <location>
        <begin position="68"/>
        <end position="379"/>
    </location>
</feature>
<dbReference type="InterPro" id="IPR020558">
    <property type="entry name" value="DiOHA_6PGluconate_deHydtase_CS"/>
</dbReference>
<dbReference type="SUPFAM" id="SSF143975">
    <property type="entry name" value="IlvD/EDD N-terminal domain-like"/>
    <property type="match status" value="1"/>
</dbReference>
<evidence type="ECO:0000259" key="11">
    <source>
        <dbReference type="Pfam" id="PF00920"/>
    </source>
</evidence>
<dbReference type="EC" id="4.2.1.12" evidence="9 10"/>
<evidence type="ECO:0000256" key="10">
    <source>
        <dbReference type="NCBIfam" id="TIGR01196"/>
    </source>
</evidence>
<comment type="function">
    <text evidence="9">Catalyzes the dehydration of 6-phospho-D-gluconate to 2-dehydro-3-deoxy-6-phospho-D-gluconate.</text>
</comment>